<reference evidence="1 2" key="1">
    <citation type="submission" date="2018-07" db="EMBL/GenBank/DDBJ databases">
        <title>A high quality draft genome assembly of the barn swallow (H. rustica rustica).</title>
        <authorList>
            <person name="Formenti G."/>
            <person name="Chiara M."/>
            <person name="Poveda L."/>
            <person name="Francoijs K.-J."/>
            <person name="Bonisoli-Alquati A."/>
            <person name="Canova L."/>
            <person name="Gianfranceschi L."/>
            <person name="Horner D.S."/>
            <person name="Saino N."/>
        </authorList>
    </citation>
    <scope>NUCLEOTIDE SEQUENCE [LARGE SCALE GENOMIC DNA]</scope>
    <source>
        <strain evidence="1">Chelidonia</strain>
        <tissue evidence="1">Blood</tissue>
    </source>
</reference>
<proteinExistence type="predicted"/>
<name>A0A3M0L0P7_HIRRU</name>
<keyword evidence="2" id="KW-1185">Reference proteome</keyword>
<sequence>MHPRTGLAMLCHDAPQDRVGHAVPDVPQDRVGPPGCQGTMTRVQLATDQDLQIPFHGTALQHLIPQSVRTSRVVPPQVQNLTLSLVDLHLVGDCSTLQFIEVSLQGLPASEGVSSSFRFCIIWELAQYPFQSCLQVIYEDVEEHGAEDGALCYPTSDTSPI</sequence>
<protein>
    <submittedName>
        <fullName evidence="1">Uncharacterized protein</fullName>
    </submittedName>
</protein>
<evidence type="ECO:0000313" key="1">
    <source>
        <dbReference type="EMBL" id="RMC12967.1"/>
    </source>
</evidence>
<dbReference type="OrthoDB" id="9399545at2759"/>
<dbReference type="EMBL" id="QRBI01000106">
    <property type="protein sequence ID" value="RMC12967.1"/>
    <property type="molecule type" value="Genomic_DNA"/>
</dbReference>
<dbReference type="AlphaFoldDB" id="A0A3M0L0P7"/>
<dbReference type="Proteomes" id="UP000269221">
    <property type="component" value="Unassembled WGS sequence"/>
</dbReference>
<accession>A0A3M0L0P7</accession>
<evidence type="ECO:0000313" key="2">
    <source>
        <dbReference type="Proteomes" id="UP000269221"/>
    </source>
</evidence>
<gene>
    <name evidence="1" type="ORF">DUI87_10494</name>
</gene>
<comment type="caution">
    <text evidence="1">The sequence shown here is derived from an EMBL/GenBank/DDBJ whole genome shotgun (WGS) entry which is preliminary data.</text>
</comment>
<organism evidence="1 2">
    <name type="scientific">Hirundo rustica rustica</name>
    <dbReference type="NCBI Taxonomy" id="333673"/>
    <lineage>
        <taxon>Eukaryota</taxon>
        <taxon>Metazoa</taxon>
        <taxon>Chordata</taxon>
        <taxon>Craniata</taxon>
        <taxon>Vertebrata</taxon>
        <taxon>Euteleostomi</taxon>
        <taxon>Archelosauria</taxon>
        <taxon>Archosauria</taxon>
        <taxon>Dinosauria</taxon>
        <taxon>Saurischia</taxon>
        <taxon>Theropoda</taxon>
        <taxon>Coelurosauria</taxon>
        <taxon>Aves</taxon>
        <taxon>Neognathae</taxon>
        <taxon>Neoaves</taxon>
        <taxon>Telluraves</taxon>
        <taxon>Australaves</taxon>
        <taxon>Passeriformes</taxon>
        <taxon>Sylvioidea</taxon>
        <taxon>Hirundinidae</taxon>
        <taxon>Hirundo</taxon>
    </lineage>
</organism>